<dbReference type="EMBL" id="JH992984">
    <property type="protein sequence ID" value="EKX48791.1"/>
    <property type="molecule type" value="Genomic_DNA"/>
</dbReference>
<dbReference type="GO" id="GO:0005737">
    <property type="term" value="C:cytoplasm"/>
    <property type="evidence" value="ECO:0007669"/>
    <property type="project" value="TreeGrafter"/>
</dbReference>
<evidence type="ECO:0000256" key="1">
    <source>
        <dbReference type="PROSITE-ProRule" id="PRU01133"/>
    </source>
</evidence>
<dbReference type="Pfam" id="PF00838">
    <property type="entry name" value="TCTP"/>
    <property type="match status" value="1"/>
</dbReference>
<dbReference type="InterPro" id="IPR034737">
    <property type="entry name" value="TCTP"/>
</dbReference>
<dbReference type="STRING" id="905079.L1JJZ5"/>
<reference evidence="3 5" key="1">
    <citation type="journal article" date="2012" name="Nature">
        <title>Algal genomes reveal evolutionary mosaicism and the fate of nucleomorphs.</title>
        <authorList>
            <consortium name="DOE Joint Genome Institute"/>
            <person name="Curtis B.A."/>
            <person name="Tanifuji G."/>
            <person name="Burki F."/>
            <person name="Gruber A."/>
            <person name="Irimia M."/>
            <person name="Maruyama S."/>
            <person name="Arias M.C."/>
            <person name="Ball S.G."/>
            <person name="Gile G.H."/>
            <person name="Hirakawa Y."/>
            <person name="Hopkins J.F."/>
            <person name="Kuo A."/>
            <person name="Rensing S.A."/>
            <person name="Schmutz J."/>
            <person name="Symeonidi A."/>
            <person name="Elias M."/>
            <person name="Eveleigh R.J."/>
            <person name="Herman E.K."/>
            <person name="Klute M.J."/>
            <person name="Nakayama T."/>
            <person name="Obornik M."/>
            <person name="Reyes-Prieto A."/>
            <person name="Armbrust E.V."/>
            <person name="Aves S.J."/>
            <person name="Beiko R.G."/>
            <person name="Coutinho P."/>
            <person name="Dacks J.B."/>
            <person name="Durnford D.G."/>
            <person name="Fast N.M."/>
            <person name="Green B.R."/>
            <person name="Grisdale C.J."/>
            <person name="Hempel F."/>
            <person name="Henrissat B."/>
            <person name="Hoppner M.P."/>
            <person name="Ishida K."/>
            <person name="Kim E."/>
            <person name="Koreny L."/>
            <person name="Kroth P.G."/>
            <person name="Liu Y."/>
            <person name="Malik S.B."/>
            <person name="Maier U.G."/>
            <person name="McRose D."/>
            <person name="Mock T."/>
            <person name="Neilson J.A."/>
            <person name="Onodera N.T."/>
            <person name="Poole A.M."/>
            <person name="Pritham E.J."/>
            <person name="Richards T.A."/>
            <person name="Rocap G."/>
            <person name="Roy S.W."/>
            <person name="Sarai C."/>
            <person name="Schaack S."/>
            <person name="Shirato S."/>
            <person name="Slamovits C.H."/>
            <person name="Spencer D.F."/>
            <person name="Suzuki S."/>
            <person name="Worden A.Z."/>
            <person name="Zauner S."/>
            <person name="Barry K."/>
            <person name="Bell C."/>
            <person name="Bharti A.K."/>
            <person name="Crow J.A."/>
            <person name="Grimwood J."/>
            <person name="Kramer R."/>
            <person name="Lindquist E."/>
            <person name="Lucas S."/>
            <person name="Salamov A."/>
            <person name="McFadden G.I."/>
            <person name="Lane C.E."/>
            <person name="Keeling P.J."/>
            <person name="Gray M.W."/>
            <person name="Grigoriev I.V."/>
            <person name="Archibald J.M."/>
        </authorList>
    </citation>
    <scope>NUCLEOTIDE SEQUENCE</scope>
    <source>
        <strain evidence="3 5">CCMP2712</strain>
    </source>
</reference>
<dbReference type="PANTHER" id="PTHR11991:SF0">
    <property type="entry name" value="TRANSLATIONALLY-CONTROLLED TUMOR PROTEIN"/>
    <property type="match status" value="1"/>
</dbReference>
<dbReference type="PROSITE" id="PS51797">
    <property type="entry name" value="TCTP_3"/>
    <property type="match status" value="1"/>
</dbReference>
<dbReference type="eggNOG" id="KOG1727">
    <property type="taxonomic scope" value="Eukaryota"/>
</dbReference>
<dbReference type="OMA" id="CAMITEG"/>
<dbReference type="Proteomes" id="UP000011087">
    <property type="component" value="Unassembled WGS sequence"/>
</dbReference>
<accession>L1JJZ5</accession>
<organism evidence="3">
    <name type="scientific">Guillardia theta (strain CCMP2712)</name>
    <name type="common">Cryptophyte</name>
    <dbReference type="NCBI Taxonomy" id="905079"/>
    <lineage>
        <taxon>Eukaryota</taxon>
        <taxon>Cryptophyceae</taxon>
        <taxon>Pyrenomonadales</taxon>
        <taxon>Geminigeraceae</taxon>
        <taxon>Guillardia</taxon>
    </lineage>
</organism>
<dbReference type="PANTHER" id="PTHR11991">
    <property type="entry name" value="TRANSLATIONALLY CONTROLLED TUMOR PROTEIN-RELATED"/>
    <property type="match status" value="1"/>
</dbReference>
<reference evidence="4" key="3">
    <citation type="submission" date="2016-03" db="UniProtKB">
        <authorList>
            <consortium name="EnsemblProtists"/>
        </authorList>
    </citation>
    <scope>IDENTIFICATION</scope>
</reference>
<comment type="similarity">
    <text evidence="1">Belongs to the TCTP family.</text>
</comment>
<dbReference type="GeneID" id="17305467"/>
<evidence type="ECO:0000259" key="2">
    <source>
        <dbReference type="PROSITE" id="PS51797"/>
    </source>
</evidence>
<dbReference type="InterPro" id="IPR011323">
    <property type="entry name" value="Mss4/transl-control_tumour"/>
</dbReference>
<dbReference type="InterPro" id="IPR018105">
    <property type="entry name" value="Translational_control_tumour_p"/>
</dbReference>
<name>L1JJZ5_GUITC</name>
<proteinExistence type="inferred from homology"/>
<dbReference type="PaxDb" id="55529-EKX48791"/>
<dbReference type="PRINTS" id="PR01653">
    <property type="entry name" value="TCTPROTEIN"/>
</dbReference>
<reference evidence="5" key="2">
    <citation type="submission" date="2012-11" db="EMBL/GenBank/DDBJ databases">
        <authorList>
            <person name="Kuo A."/>
            <person name="Curtis B.A."/>
            <person name="Tanifuji G."/>
            <person name="Burki F."/>
            <person name="Gruber A."/>
            <person name="Irimia M."/>
            <person name="Maruyama S."/>
            <person name="Arias M.C."/>
            <person name="Ball S.G."/>
            <person name="Gile G.H."/>
            <person name="Hirakawa Y."/>
            <person name="Hopkins J.F."/>
            <person name="Rensing S.A."/>
            <person name="Schmutz J."/>
            <person name="Symeonidi A."/>
            <person name="Elias M."/>
            <person name="Eveleigh R.J."/>
            <person name="Herman E.K."/>
            <person name="Klute M.J."/>
            <person name="Nakayama T."/>
            <person name="Obornik M."/>
            <person name="Reyes-Prieto A."/>
            <person name="Armbrust E.V."/>
            <person name="Aves S.J."/>
            <person name="Beiko R.G."/>
            <person name="Coutinho P."/>
            <person name="Dacks J.B."/>
            <person name="Durnford D.G."/>
            <person name="Fast N.M."/>
            <person name="Green B.R."/>
            <person name="Grisdale C."/>
            <person name="Hempe F."/>
            <person name="Henrissat B."/>
            <person name="Hoppner M.P."/>
            <person name="Ishida K.-I."/>
            <person name="Kim E."/>
            <person name="Koreny L."/>
            <person name="Kroth P.G."/>
            <person name="Liu Y."/>
            <person name="Malik S.-B."/>
            <person name="Maier U.G."/>
            <person name="McRose D."/>
            <person name="Mock T."/>
            <person name="Neilson J.A."/>
            <person name="Onodera N.T."/>
            <person name="Poole A.M."/>
            <person name="Pritham E.J."/>
            <person name="Richards T.A."/>
            <person name="Rocap G."/>
            <person name="Roy S.W."/>
            <person name="Sarai C."/>
            <person name="Schaack S."/>
            <person name="Shirato S."/>
            <person name="Slamovits C.H."/>
            <person name="Spencer D.F."/>
            <person name="Suzuki S."/>
            <person name="Worden A.Z."/>
            <person name="Zauner S."/>
            <person name="Barry K."/>
            <person name="Bell C."/>
            <person name="Bharti A.K."/>
            <person name="Crow J.A."/>
            <person name="Grimwood J."/>
            <person name="Kramer R."/>
            <person name="Lindquist E."/>
            <person name="Lucas S."/>
            <person name="Salamov A."/>
            <person name="McFadden G.I."/>
            <person name="Lane C.E."/>
            <person name="Keeling P.J."/>
            <person name="Gray M.W."/>
            <person name="Grigoriev I.V."/>
            <person name="Archibald J.M."/>
        </authorList>
    </citation>
    <scope>NUCLEOTIDE SEQUENCE</scope>
    <source>
        <strain evidence="5">CCMP2712</strain>
    </source>
</reference>
<dbReference type="HOGENOM" id="CLU_095877_0_1_1"/>
<protein>
    <recommendedName>
        <fullName evidence="2">TCTP domain-containing protein</fullName>
    </recommendedName>
</protein>
<dbReference type="Gene3D" id="2.170.150.10">
    <property type="entry name" value="Metal Binding Protein, Guanine Nucleotide Exchange Factor, Chain A"/>
    <property type="match status" value="1"/>
</dbReference>
<dbReference type="SUPFAM" id="SSF51316">
    <property type="entry name" value="Mss4-like"/>
    <property type="match status" value="1"/>
</dbReference>
<evidence type="ECO:0000313" key="4">
    <source>
        <dbReference type="EnsemblProtists" id="EKX48791"/>
    </source>
</evidence>
<gene>
    <name evidence="3" type="ORF">GUITHDRAFT_68474</name>
</gene>
<dbReference type="KEGG" id="gtt:GUITHDRAFT_68474"/>
<dbReference type="RefSeq" id="XP_005835771.1">
    <property type="nucleotide sequence ID" value="XM_005835714.1"/>
</dbReference>
<keyword evidence="5" id="KW-1185">Reference proteome</keyword>
<feature type="domain" description="TCTP" evidence="2">
    <location>
        <begin position="1"/>
        <end position="171"/>
    </location>
</feature>
<dbReference type="InterPro" id="IPR011057">
    <property type="entry name" value="Mss4-like_sf"/>
</dbReference>
<evidence type="ECO:0000313" key="5">
    <source>
        <dbReference type="Proteomes" id="UP000011087"/>
    </source>
</evidence>
<sequence length="171" mass="19254">MIIYKDITSGDEMISDSFQLQDVDDVLFKVKTKHVTKGGLDLGIAVNQGEDDGDAADGVDDQVEKVIDVVDAFRLQSIGGFDKKGALAWAKAYLKTIKERLDKENPERTQQFQEKSQKWIKEVLLKDIDSFEFYTGPSFNTEGSLAMFTYEGEDVSPTMYLFKDGLVEEKC</sequence>
<dbReference type="GO" id="GO:0005509">
    <property type="term" value="F:calcium ion binding"/>
    <property type="evidence" value="ECO:0007669"/>
    <property type="project" value="TreeGrafter"/>
</dbReference>
<dbReference type="OrthoDB" id="10248936at2759"/>
<dbReference type="EnsemblProtists" id="EKX48791">
    <property type="protein sequence ID" value="EKX48791"/>
    <property type="gene ID" value="GUITHDRAFT_68474"/>
</dbReference>
<dbReference type="AlphaFoldDB" id="L1JJZ5"/>
<evidence type="ECO:0000313" key="3">
    <source>
        <dbReference type="EMBL" id="EKX48791.1"/>
    </source>
</evidence>